<organism evidence="1 2">
    <name type="scientific">Streptomyces coeruleofuscus</name>
    <dbReference type="NCBI Taxonomy" id="66879"/>
    <lineage>
        <taxon>Bacteria</taxon>
        <taxon>Bacillati</taxon>
        <taxon>Actinomycetota</taxon>
        <taxon>Actinomycetes</taxon>
        <taxon>Kitasatosporales</taxon>
        <taxon>Streptomycetaceae</taxon>
        <taxon>Streptomyces</taxon>
    </lineage>
</organism>
<evidence type="ECO:0008006" key="3">
    <source>
        <dbReference type="Google" id="ProtNLM"/>
    </source>
</evidence>
<keyword evidence="2" id="KW-1185">Reference proteome</keyword>
<comment type="caution">
    <text evidence="1">The sequence shown here is derived from an EMBL/GenBank/DDBJ whole genome shotgun (WGS) entry which is preliminary data.</text>
</comment>
<evidence type="ECO:0000313" key="2">
    <source>
        <dbReference type="Proteomes" id="UP001499986"/>
    </source>
</evidence>
<reference evidence="2" key="1">
    <citation type="journal article" date="2019" name="Int. J. Syst. Evol. Microbiol.">
        <title>The Global Catalogue of Microorganisms (GCM) 10K type strain sequencing project: providing services to taxonomists for standard genome sequencing and annotation.</title>
        <authorList>
            <consortium name="The Broad Institute Genomics Platform"/>
            <consortium name="The Broad Institute Genome Sequencing Center for Infectious Disease"/>
            <person name="Wu L."/>
            <person name="Ma J."/>
        </authorList>
    </citation>
    <scope>NUCLEOTIDE SEQUENCE [LARGE SCALE GENOMIC DNA]</scope>
    <source>
        <strain evidence="2">JCM 4358</strain>
    </source>
</reference>
<dbReference type="Proteomes" id="UP001499986">
    <property type="component" value="Unassembled WGS sequence"/>
</dbReference>
<evidence type="ECO:0000313" key="1">
    <source>
        <dbReference type="EMBL" id="GAA2426762.1"/>
    </source>
</evidence>
<name>A0ABP5WG58_9ACTN</name>
<proteinExistence type="predicted"/>
<dbReference type="EMBL" id="BAAASE010000017">
    <property type="protein sequence ID" value="GAA2426762.1"/>
    <property type="molecule type" value="Genomic_DNA"/>
</dbReference>
<gene>
    <name evidence="1" type="ORF">GCM10010255_81430</name>
</gene>
<sequence length="149" mass="16018">MIASGSALAGSIVTGWFTRSAGHRQAAAAKHAGDRQADALLHTVQATLDEQRRTAAADRRRQAYVDLLRAAEDVAILHRHGSEDRAALLRAASLVNIEGPASVASVGYELVQITQKFPPSRAHSAELESRYIEFSSAFLQAAKESLNRA</sequence>
<protein>
    <recommendedName>
        <fullName evidence="3">Protein kilB</fullName>
    </recommendedName>
</protein>
<accession>A0ABP5WG58</accession>